<reference evidence="2 3" key="1">
    <citation type="journal article" date="2023" name="Mol. Biol. Evol.">
        <title>Genomics of Secondarily Temperate Adaptation in the Only Non-Antarctic Icefish.</title>
        <authorList>
            <person name="Rivera-Colon A.G."/>
            <person name="Rayamajhi N."/>
            <person name="Minhas B.F."/>
            <person name="Madrigal G."/>
            <person name="Bilyk K.T."/>
            <person name="Yoon V."/>
            <person name="Hune M."/>
            <person name="Gregory S."/>
            <person name="Cheng C.H.C."/>
            <person name="Catchen J.M."/>
        </authorList>
    </citation>
    <scope>NUCLEOTIDE SEQUENCE [LARGE SCALE GENOMIC DNA]</scope>
    <source>
        <tissue evidence="2">White muscle</tissue>
    </source>
</reference>
<proteinExistence type="predicted"/>
<sequence length="99" mass="10696">MLSNTCLLPACVVPVLYEVSQALPPALSETCREAKARSQAGCGSLALLSEERAKKTLFGLSCERSLGKLLRNLFGTMSLHAVWLSYAGLTLTHIMQAEQ</sequence>
<evidence type="ECO:0000313" key="2">
    <source>
        <dbReference type="EMBL" id="KAK5923131.1"/>
    </source>
</evidence>
<gene>
    <name evidence="2" type="ORF">CgunFtcFv8_000129</name>
</gene>
<name>A0AAN8DHW6_CHAGU</name>
<organism evidence="2 3">
    <name type="scientific">Champsocephalus gunnari</name>
    <name type="common">Mackerel icefish</name>
    <dbReference type="NCBI Taxonomy" id="52237"/>
    <lineage>
        <taxon>Eukaryota</taxon>
        <taxon>Metazoa</taxon>
        <taxon>Chordata</taxon>
        <taxon>Craniata</taxon>
        <taxon>Vertebrata</taxon>
        <taxon>Euteleostomi</taxon>
        <taxon>Actinopterygii</taxon>
        <taxon>Neopterygii</taxon>
        <taxon>Teleostei</taxon>
        <taxon>Neoteleostei</taxon>
        <taxon>Acanthomorphata</taxon>
        <taxon>Eupercaria</taxon>
        <taxon>Perciformes</taxon>
        <taxon>Notothenioidei</taxon>
        <taxon>Channichthyidae</taxon>
        <taxon>Champsocephalus</taxon>
    </lineage>
</organism>
<keyword evidence="1" id="KW-0732">Signal</keyword>
<comment type="caution">
    <text evidence="2">The sequence shown here is derived from an EMBL/GenBank/DDBJ whole genome shotgun (WGS) entry which is preliminary data.</text>
</comment>
<evidence type="ECO:0000256" key="1">
    <source>
        <dbReference type="SAM" id="SignalP"/>
    </source>
</evidence>
<protein>
    <submittedName>
        <fullName evidence="2">Uncharacterized protein</fullName>
    </submittedName>
</protein>
<dbReference type="AlphaFoldDB" id="A0AAN8DHW6"/>
<keyword evidence="3" id="KW-1185">Reference proteome</keyword>
<dbReference type="EMBL" id="JAURVH010001521">
    <property type="protein sequence ID" value="KAK5923131.1"/>
    <property type="molecule type" value="Genomic_DNA"/>
</dbReference>
<dbReference type="Proteomes" id="UP001331515">
    <property type="component" value="Unassembled WGS sequence"/>
</dbReference>
<feature type="signal peptide" evidence="1">
    <location>
        <begin position="1"/>
        <end position="22"/>
    </location>
</feature>
<evidence type="ECO:0000313" key="3">
    <source>
        <dbReference type="Proteomes" id="UP001331515"/>
    </source>
</evidence>
<feature type="chain" id="PRO_5042909521" evidence="1">
    <location>
        <begin position="23"/>
        <end position="99"/>
    </location>
</feature>
<accession>A0AAN8DHW6</accession>